<comment type="similarity">
    <text evidence="2">Belongs to the ABC transporter superfamily.</text>
</comment>
<keyword evidence="6 9" id="KW-0067">ATP-binding</keyword>
<accession>A0ABW5S362</accession>
<evidence type="ECO:0000313" key="10">
    <source>
        <dbReference type="Proteomes" id="UP001597399"/>
    </source>
</evidence>
<keyword evidence="4" id="KW-1003">Cell membrane</keyword>
<comment type="subcellular location">
    <subcellularLocation>
        <location evidence="1">Cell membrane</location>
        <topology evidence="1">Peripheral membrane protein</topology>
    </subcellularLocation>
</comment>
<dbReference type="PANTHER" id="PTHR43297:SF2">
    <property type="entry name" value="DIPEPTIDE TRANSPORT ATP-BINDING PROTEIN DPPD"/>
    <property type="match status" value="1"/>
</dbReference>
<gene>
    <name evidence="9" type="ORF">ACFSUE_10115</name>
</gene>
<dbReference type="CDD" id="cd03257">
    <property type="entry name" value="ABC_NikE_OppD_transporters"/>
    <property type="match status" value="1"/>
</dbReference>
<evidence type="ECO:0000256" key="7">
    <source>
        <dbReference type="ARBA" id="ARBA00023136"/>
    </source>
</evidence>
<name>A0ABW5S362_9BACL</name>
<dbReference type="InterPro" id="IPR003593">
    <property type="entry name" value="AAA+_ATPase"/>
</dbReference>
<dbReference type="InterPro" id="IPR013563">
    <property type="entry name" value="Oligopep_ABC_C"/>
</dbReference>
<dbReference type="Pfam" id="PF08352">
    <property type="entry name" value="oligo_HPY"/>
    <property type="match status" value="1"/>
</dbReference>
<evidence type="ECO:0000256" key="3">
    <source>
        <dbReference type="ARBA" id="ARBA00022448"/>
    </source>
</evidence>
<dbReference type="NCBIfam" id="TIGR01727">
    <property type="entry name" value="oligo_HPY"/>
    <property type="match status" value="1"/>
</dbReference>
<dbReference type="PANTHER" id="PTHR43297">
    <property type="entry name" value="OLIGOPEPTIDE TRANSPORT ATP-BINDING PROTEIN APPD"/>
    <property type="match status" value="1"/>
</dbReference>
<dbReference type="Proteomes" id="UP001597399">
    <property type="component" value="Unassembled WGS sequence"/>
</dbReference>
<evidence type="ECO:0000256" key="5">
    <source>
        <dbReference type="ARBA" id="ARBA00022741"/>
    </source>
</evidence>
<dbReference type="InterPro" id="IPR027417">
    <property type="entry name" value="P-loop_NTPase"/>
</dbReference>
<dbReference type="InterPro" id="IPR003439">
    <property type="entry name" value="ABC_transporter-like_ATP-bd"/>
</dbReference>
<keyword evidence="3" id="KW-0813">Transport</keyword>
<proteinExistence type="inferred from homology"/>
<feature type="domain" description="ABC transporter" evidence="8">
    <location>
        <begin position="19"/>
        <end position="271"/>
    </location>
</feature>
<organism evidence="9 10">
    <name type="scientific">Sporolactobacillus shoreicorticis</name>
    <dbReference type="NCBI Taxonomy" id="1923877"/>
    <lineage>
        <taxon>Bacteria</taxon>
        <taxon>Bacillati</taxon>
        <taxon>Bacillota</taxon>
        <taxon>Bacilli</taxon>
        <taxon>Bacillales</taxon>
        <taxon>Sporolactobacillaceae</taxon>
        <taxon>Sporolactobacillus</taxon>
    </lineage>
</organism>
<dbReference type="SUPFAM" id="SSF52540">
    <property type="entry name" value="P-loop containing nucleoside triphosphate hydrolases"/>
    <property type="match status" value="1"/>
</dbReference>
<comment type="caution">
    <text evidence="9">The sequence shown here is derived from an EMBL/GenBank/DDBJ whole genome shotgun (WGS) entry which is preliminary data.</text>
</comment>
<keyword evidence="5" id="KW-0547">Nucleotide-binding</keyword>
<dbReference type="Pfam" id="PF00005">
    <property type="entry name" value="ABC_tran"/>
    <property type="match status" value="1"/>
</dbReference>
<dbReference type="RefSeq" id="WP_253063425.1">
    <property type="nucleotide sequence ID" value="NZ_JAMXWM010000020.1"/>
</dbReference>
<dbReference type="PROSITE" id="PS50893">
    <property type="entry name" value="ABC_TRANSPORTER_2"/>
    <property type="match status" value="1"/>
</dbReference>
<evidence type="ECO:0000313" key="9">
    <source>
        <dbReference type="EMBL" id="MFD2693978.1"/>
    </source>
</evidence>
<evidence type="ECO:0000259" key="8">
    <source>
        <dbReference type="PROSITE" id="PS50893"/>
    </source>
</evidence>
<protein>
    <submittedName>
        <fullName evidence="9">ABC transporter ATP-binding protein</fullName>
    </submittedName>
</protein>
<dbReference type="InterPro" id="IPR050388">
    <property type="entry name" value="ABC_Ni/Peptide_Import"/>
</dbReference>
<dbReference type="EMBL" id="JBHUMQ010000024">
    <property type="protein sequence ID" value="MFD2693978.1"/>
    <property type="molecule type" value="Genomic_DNA"/>
</dbReference>
<keyword evidence="10" id="KW-1185">Reference proteome</keyword>
<dbReference type="InterPro" id="IPR017871">
    <property type="entry name" value="ABC_transporter-like_CS"/>
</dbReference>
<keyword evidence="7" id="KW-0472">Membrane</keyword>
<evidence type="ECO:0000256" key="1">
    <source>
        <dbReference type="ARBA" id="ARBA00004202"/>
    </source>
</evidence>
<evidence type="ECO:0000256" key="6">
    <source>
        <dbReference type="ARBA" id="ARBA00022840"/>
    </source>
</evidence>
<dbReference type="PROSITE" id="PS00211">
    <property type="entry name" value="ABC_TRANSPORTER_1"/>
    <property type="match status" value="1"/>
</dbReference>
<evidence type="ECO:0000256" key="2">
    <source>
        <dbReference type="ARBA" id="ARBA00005417"/>
    </source>
</evidence>
<reference evidence="10" key="1">
    <citation type="journal article" date="2019" name="Int. J. Syst. Evol. Microbiol.">
        <title>The Global Catalogue of Microorganisms (GCM) 10K type strain sequencing project: providing services to taxonomists for standard genome sequencing and annotation.</title>
        <authorList>
            <consortium name="The Broad Institute Genomics Platform"/>
            <consortium name="The Broad Institute Genome Sequencing Center for Infectious Disease"/>
            <person name="Wu L."/>
            <person name="Ma J."/>
        </authorList>
    </citation>
    <scope>NUCLEOTIDE SEQUENCE [LARGE SCALE GENOMIC DNA]</scope>
    <source>
        <strain evidence="10">TISTR 2466</strain>
    </source>
</reference>
<dbReference type="SMART" id="SM00382">
    <property type="entry name" value="AAA"/>
    <property type="match status" value="1"/>
</dbReference>
<dbReference type="GO" id="GO:0005524">
    <property type="term" value="F:ATP binding"/>
    <property type="evidence" value="ECO:0007669"/>
    <property type="project" value="UniProtKB-KW"/>
</dbReference>
<sequence length="347" mass="38196">MLWIQECANEGGITITQLLEVTNLSVSYHTYAGEVQSVRGISFDVKEGETLAIVGESGCGKSVTARSIMGLIKPPIGEIKLSSEIRYRGKNILTFTSKEWAYYRGGESSIIFQDALTALNPTMTIGDQITENIFAHEKISKKAAVERATGLLEQVGIPDASKKLKSYPHQLSGGMRQRVMIAIAFACNPKLLIADEPTTALDVTIQAQILDMIRSLQVKKNTSVMLITHDLGIVANIASRVIIMYSGRIVERGSSDDIFYHPKHPYTIALLRAIPKLTDKSKEKLYSIEGRPPDLLDPPKGCPFAARCPYCMNVCVEANPESFDFGLGHTASCWLHHSQAPKVEWSI</sequence>
<evidence type="ECO:0000256" key="4">
    <source>
        <dbReference type="ARBA" id="ARBA00022475"/>
    </source>
</evidence>
<dbReference type="Gene3D" id="3.40.50.300">
    <property type="entry name" value="P-loop containing nucleotide triphosphate hydrolases"/>
    <property type="match status" value="1"/>
</dbReference>